<dbReference type="AlphaFoldDB" id="A0A422QYE7"/>
<evidence type="ECO:0000313" key="1">
    <source>
        <dbReference type="EMBL" id="RNF34991.1"/>
    </source>
</evidence>
<comment type="caution">
    <text evidence="1">The sequence shown here is derived from an EMBL/GenBank/DDBJ whole genome shotgun (WGS) entry which is preliminary data.</text>
</comment>
<dbReference type="EMBL" id="PXNQ02000004">
    <property type="protein sequence ID" value="RNF34991.1"/>
    <property type="molecule type" value="Genomic_DNA"/>
</dbReference>
<organism evidence="1 2">
    <name type="scientific">Paracoccus methylarcula</name>
    <dbReference type="NCBI Taxonomy" id="72022"/>
    <lineage>
        <taxon>Bacteria</taxon>
        <taxon>Pseudomonadati</taxon>
        <taxon>Pseudomonadota</taxon>
        <taxon>Alphaproteobacteria</taxon>
        <taxon>Rhodobacterales</taxon>
        <taxon>Paracoccaceae</taxon>
        <taxon>Paracoccus</taxon>
    </lineage>
</organism>
<protein>
    <submittedName>
        <fullName evidence="1">Uncharacterized protein</fullName>
    </submittedName>
</protein>
<accession>A0A422QYE7</accession>
<dbReference type="Gene3D" id="3.40.630.30">
    <property type="match status" value="2"/>
</dbReference>
<name>A0A422QYE7_9RHOB</name>
<sequence>MNAEIRAATLPDLPSMVELLMQDAERRQAHDPALWVLANDARSQIADAVTFALTAEKQPFRQQWLVAEADGRLVGIIHDARLPVPPIYAGKWGDPGLLMPESFVTRDAPEGTLDALIDAAEADLRALGARILLASFVCGGEWHESFRGRGYEPLTLYMSRSGLDNITQPSDVRAATDRDMGGIVARSAENGAVLHQLDAFWAPHPEADARFGAWMRKSLTFTDRDMLVIGDEGGLDGYVVAQPASRLHFPPAHDISATGVIDDFFHRQYADPVAMQKNGAGGQALLQAAEASFTTRGITTAFAVCPAAWTSKIALLESVGYRTAMVWMIKR</sequence>
<dbReference type="RefSeq" id="WP_106690967.1">
    <property type="nucleotide sequence ID" value="NZ_PXNQ02000004.1"/>
</dbReference>
<gene>
    <name evidence="1" type="ORF">A7A09_008375</name>
</gene>
<dbReference type="OrthoDB" id="7844820at2"/>
<dbReference type="SUPFAM" id="SSF55729">
    <property type="entry name" value="Acyl-CoA N-acyltransferases (Nat)"/>
    <property type="match status" value="2"/>
</dbReference>
<dbReference type="InterPro" id="IPR016181">
    <property type="entry name" value="Acyl_CoA_acyltransferase"/>
</dbReference>
<reference evidence="1" key="1">
    <citation type="submission" date="2018-05" db="EMBL/GenBank/DDBJ databases">
        <title>Reclassification of Methylarcula marina and Methylarcula terricola as Paracoccus methylarcula sp.nov., comb.nov. and Paracoccus terricola comb.nov.</title>
        <authorList>
            <person name="Shmareva M.N."/>
            <person name="Doronina N.V."/>
            <person name="Vasilenko O.V."/>
            <person name="Tarlachkov S.V."/>
            <person name="Trotsenko Y.A."/>
        </authorList>
    </citation>
    <scope>NUCLEOTIDE SEQUENCE [LARGE SCALE GENOMIC DNA]</scope>
    <source>
        <strain evidence="1">VKM B-2159</strain>
    </source>
</reference>
<evidence type="ECO:0000313" key="2">
    <source>
        <dbReference type="Proteomes" id="UP000238137"/>
    </source>
</evidence>
<keyword evidence="2" id="KW-1185">Reference proteome</keyword>
<proteinExistence type="predicted"/>
<dbReference type="Proteomes" id="UP000238137">
    <property type="component" value="Unassembled WGS sequence"/>
</dbReference>